<dbReference type="SUPFAM" id="SSF51126">
    <property type="entry name" value="Pectin lyase-like"/>
    <property type="match status" value="1"/>
</dbReference>
<dbReference type="PROSITE" id="PS00503">
    <property type="entry name" value="PECTINESTERASE_2"/>
    <property type="match status" value="1"/>
</dbReference>
<dbReference type="InterPro" id="IPR012334">
    <property type="entry name" value="Pectin_lyas_fold"/>
</dbReference>
<comment type="similarity">
    <text evidence="1">Belongs to the pectinesterase family.</text>
</comment>
<gene>
    <name evidence="5" type="ORF">LEA_12081</name>
</gene>
<sequence length="294" mass="32735">MTTIHVSKNDPSAFSTLQEAILSIDDRHDEAIRIEVAPGIYEEKLFIRKENIEIVGDDPLTTVFRYGDGAKKPRPDASGEYGTFNTAVIFIAGKDITLRNLTIESTAGPGYLAGQALAVYAAADRLSCYNCRFTGWQDTIFNGDPMTCNMKKLMLPDFFQASEVPIVHKFYRNYFKDCYVCGDVDYIFGPNTAFFDHCEIHSIARVSEGKAYITAASTPAGQEFGLVFSHCRITGEEPDSVYLGRPWRDCAKTAFICCELGDHICPEGWQNWGKVRAEVLSDYIEYGNFGPGAD</sequence>
<dbReference type="PANTHER" id="PTHR31321:SF57">
    <property type="entry name" value="PECTINESTERASE 53-RELATED"/>
    <property type="match status" value="1"/>
</dbReference>
<feature type="non-terminal residue" evidence="5">
    <location>
        <position position="294"/>
    </location>
</feature>
<proteinExistence type="inferred from homology"/>
<dbReference type="GO" id="GO:0042545">
    <property type="term" value="P:cell wall modification"/>
    <property type="evidence" value="ECO:0007669"/>
    <property type="project" value="InterPro"/>
</dbReference>
<evidence type="ECO:0000256" key="3">
    <source>
        <dbReference type="ARBA" id="ARBA00023085"/>
    </source>
</evidence>
<dbReference type="Gene3D" id="2.160.20.10">
    <property type="entry name" value="Single-stranded right-handed beta-helix, Pectin lyase-like"/>
    <property type="match status" value="1"/>
</dbReference>
<feature type="domain" description="Pectinesterase catalytic" evidence="4">
    <location>
        <begin position="4"/>
        <end position="141"/>
    </location>
</feature>
<reference evidence="5" key="1">
    <citation type="journal article" date="2013" name="Environ. Microbiol.">
        <title>Microbiota from the distal guts of lean and obese adolescents exhibit partial functional redundancy besides clear differences in community structure.</title>
        <authorList>
            <person name="Ferrer M."/>
            <person name="Ruiz A."/>
            <person name="Lanza F."/>
            <person name="Haange S.B."/>
            <person name="Oberbach A."/>
            <person name="Till H."/>
            <person name="Bargiela R."/>
            <person name="Campoy C."/>
            <person name="Segura M.T."/>
            <person name="Richter M."/>
            <person name="von Bergen M."/>
            <person name="Seifert J."/>
            <person name="Suarez A."/>
        </authorList>
    </citation>
    <scope>NUCLEOTIDE SEQUENCE</scope>
</reference>
<organism evidence="5">
    <name type="scientific">human gut metagenome</name>
    <dbReference type="NCBI Taxonomy" id="408170"/>
    <lineage>
        <taxon>unclassified sequences</taxon>
        <taxon>metagenomes</taxon>
        <taxon>organismal metagenomes</taxon>
    </lineage>
</organism>
<dbReference type="InterPro" id="IPR011050">
    <property type="entry name" value="Pectin_lyase_fold/virulence"/>
</dbReference>
<protein>
    <submittedName>
        <fullName evidence="5">Pectin methylesterase</fullName>
    </submittedName>
</protein>
<dbReference type="Pfam" id="PF01095">
    <property type="entry name" value="Pectinesterase"/>
    <property type="match status" value="2"/>
</dbReference>
<dbReference type="PANTHER" id="PTHR31321">
    <property type="entry name" value="ACYL-COA THIOESTER HYDROLASE YBHC-RELATED"/>
    <property type="match status" value="1"/>
</dbReference>
<feature type="domain" description="Pectinesterase catalytic" evidence="4">
    <location>
        <begin position="171"/>
        <end position="294"/>
    </location>
</feature>
<keyword evidence="3" id="KW-0063">Aspartyl esterase</keyword>
<keyword evidence="2" id="KW-0378">Hydrolase</keyword>
<evidence type="ECO:0000256" key="1">
    <source>
        <dbReference type="ARBA" id="ARBA00008891"/>
    </source>
</evidence>
<dbReference type="EMBL" id="AJWY01008166">
    <property type="protein sequence ID" value="EKC61966.1"/>
    <property type="molecule type" value="Genomic_DNA"/>
</dbReference>
<accession>K1TRH5</accession>
<dbReference type="InterPro" id="IPR000070">
    <property type="entry name" value="Pectinesterase_cat"/>
</dbReference>
<name>K1TRH5_9ZZZZ</name>
<dbReference type="GO" id="GO:0009279">
    <property type="term" value="C:cell outer membrane"/>
    <property type="evidence" value="ECO:0007669"/>
    <property type="project" value="TreeGrafter"/>
</dbReference>
<dbReference type="InterPro" id="IPR033131">
    <property type="entry name" value="Pectinesterase_Asp_AS"/>
</dbReference>
<evidence type="ECO:0000259" key="4">
    <source>
        <dbReference type="Pfam" id="PF01095"/>
    </source>
</evidence>
<comment type="caution">
    <text evidence="5">The sequence shown here is derived from an EMBL/GenBank/DDBJ whole genome shotgun (WGS) entry which is preliminary data.</text>
</comment>
<dbReference type="GO" id="GO:0030599">
    <property type="term" value="F:pectinesterase activity"/>
    <property type="evidence" value="ECO:0007669"/>
    <property type="project" value="InterPro"/>
</dbReference>
<evidence type="ECO:0000256" key="2">
    <source>
        <dbReference type="ARBA" id="ARBA00022801"/>
    </source>
</evidence>
<evidence type="ECO:0000313" key="5">
    <source>
        <dbReference type="EMBL" id="EKC61966.1"/>
    </source>
</evidence>
<dbReference type="AlphaFoldDB" id="K1TRH5"/>